<dbReference type="Proteomes" id="UP000250790">
    <property type="component" value="Unassembled WGS sequence"/>
</dbReference>
<name>A0A315E867_9BURK</name>
<dbReference type="OrthoDB" id="7052188at2"/>
<organism evidence="3 4">
    <name type="scientific">Limnohabitans parvus II-B4</name>
    <dbReference type="NCBI Taxonomy" id="1293052"/>
    <lineage>
        <taxon>Bacteria</taxon>
        <taxon>Pseudomonadati</taxon>
        <taxon>Pseudomonadota</taxon>
        <taxon>Betaproteobacteria</taxon>
        <taxon>Burkholderiales</taxon>
        <taxon>Comamonadaceae</taxon>
        <taxon>Limnohabitans</taxon>
    </lineage>
</organism>
<dbReference type="Pfam" id="PF14326">
    <property type="entry name" value="DUF4384"/>
    <property type="match status" value="1"/>
</dbReference>
<sequence length="577" mass="63587">MLLSSHQLVLWGSPKKISCAAFLLALMIGLTGCSTPMDARKDANFQSYGHAADRPTQRPVRSMSSFSDSLQCMDRMMRDAQIPTTLITSKQIPDFSTRVPVATKDMVITALLQMSRLSNAFRYVDYEVDIARQDTVQNLTNILLNNNQIQLQRPSLYVSGSVAFVDQNVLNNRFDAGTSAARFETGYSQNRTVTIIGLEMHMGDFRTRTMIPGLDSANEVIISNGGQGLDLAGRIRDYGWQFNVGRDYAQGSGAAVRTLVELAMIELTGKWARVPYWQCLTMEQTHPNFQRQLRDWYDEGSIGVHEALVRQSLVSKGYLPPNGTQRPGTQALRMALAKFQADSGMVVTGVVDFNTYERVLRDYVTLNAQGQLVRYGWLSQSAEPQAMNKDDALPPPFSDKVYGVNEVPRSIDLQIENILMGRQQFEVGEQVFLSLTVSRQSHLACYLASAAGQVMRLLPNPVTPNAHISANQAIRLPDWMSPNPGYVLETSGPGKEELMCMATDTDVNSRLPDALKGPALTPIQGIRSLNEVTLMYESLLGSTGFTSGTLAWQVGARRVVPPSSPPPATSPPAPLSR</sequence>
<keyword evidence="4" id="KW-1185">Reference proteome</keyword>
<protein>
    <submittedName>
        <fullName evidence="3">Peptidoglycan-binding protein</fullName>
    </submittedName>
</protein>
<accession>A0A315E867</accession>
<dbReference type="EMBL" id="NESN01000003">
    <property type="protein sequence ID" value="PUE53541.1"/>
    <property type="molecule type" value="Genomic_DNA"/>
</dbReference>
<gene>
    <name evidence="3" type="ORF">B9Z37_10640</name>
</gene>
<evidence type="ECO:0000256" key="1">
    <source>
        <dbReference type="SAM" id="MobiDB-lite"/>
    </source>
</evidence>
<evidence type="ECO:0000259" key="2">
    <source>
        <dbReference type="Pfam" id="PF14326"/>
    </source>
</evidence>
<dbReference type="InterPro" id="IPR025493">
    <property type="entry name" value="DUF4384"/>
</dbReference>
<reference evidence="3 4" key="1">
    <citation type="submission" date="2017-04" db="EMBL/GenBank/DDBJ databases">
        <title>Unexpected and diverse lifestyles within the genus Limnohabitans.</title>
        <authorList>
            <person name="Kasalicky V."/>
            <person name="Mehrshad M."/>
            <person name="Andrei S.-A."/>
            <person name="Salcher M."/>
            <person name="Kratochvilova H."/>
            <person name="Simek K."/>
            <person name="Ghai R."/>
        </authorList>
    </citation>
    <scope>NUCLEOTIDE SEQUENCE [LARGE SCALE GENOMIC DNA]</scope>
    <source>
        <strain evidence="3 4">II-B4</strain>
    </source>
</reference>
<dbReference type="SUPFAM" id="SSF47090">
    <property type="entry name" value="PGBD-like"/>
    <property type="match status" value="1"/>
</dbReference>
<evidence type="ECO:0000313" key="4">
    <source>
        <dbReference type="Proteomes" id="UP000250790"/>
    </source>
</evidence>
<dbReference type="InterPro" id="IPR036365">
    <property type="entry name" value="PGBD-like_sf"/>
</dbReference>
<dbReference type="Gene3D" id="3.40.50.10610">
    <property type="entry name" value="ABC-type transport auxiliary lipoprotein component"/>
    <property type="match status" value="1"/>
</dbReference>
<feature type="domain" description="DUF4384" evidence="2">
    <location>
        <begin position="425"/>
        <end position="505"/>
    </location>
</feature>
<dbReference type="RefSeq" id="WP_108313012.1">
    <property type="nucleotide sequence ID" value="NZ_NESN01000003.1"/>
</dbReference>
<dbReference type="AlphaFoldDB" id="A0A315E867"/>
<comment type="caution">
    <text evidence="3">The sequence shown here is derived from an EMBL/GenBank/DDBJ whole genome shotgun (WGS) entry which is preliminary data.</text>
</comment>
<evidence type="ECO:0000313" key="3">
    <source>
        <dbReference type="EMBL" id="PUE53541.1"/>
    </source>
</evidence>
<feature type="compositionally biased region" description="Pro residues" evidence="1">
    <location>
        <begin position="562"/>
        <end position="577"/>
    </location>
</feature>
<feature type="region of interest" description="Disordered" evidence="1">
    <location>
        <begin position="558"/>
        <end position="577"/>
    </location>
</feature>
<proteinExistence type="predicted"/>